<evidence type="ECO:0000256" key="3">
    <source>
        <dbReference type="ARBA" id="ARBA00022786"/>
    </source>
</evidence>
<dbReference type="SUPFAM" id="SSF56112">
    <property type="entry name" value="Protein kinase-like (PK-like)"/>
    <property type="match status" value="1"/>
</dbReference>
<feature type="domain" description="Protein kinase" evidence="4">
    <location>
        <begin position="1"/>
        <end position="247"/>
    </location>
</feature>
<dbReference type="PROSITE" id="PS50011">
    <property type="entry name" value="PROTEIN_KINASE_DOM"/>
    <property type="match status" value="1"/>
</dbReference>
<reference evidence="5 6" key="1">
    <citation type="journal article" date="2020" name="Mol. Plant">
        <title>The Chromosome-Based Rubber Tree Genome Provides New Insights into Spurge Genome Evolution and Rubber Biosynthesis.</title>
        <authorList>
            <person name="Liu J."/>
            <person name="Shi C."/>
            <person name="Shi C.C."/>
            <person name="Li W."/>
            <person name="Zhang Q.J."/>
            <person name="Zhang Y."/>
            <person name="Li K."/>
            <person name="Lu H.F."/>
            <person name="Shi C."/>
            <person name="Zhu S.T."/>
            <person name="Xiao Z.Y."/>
            <person name="Nan H."/>
            <person name="Yue Y."/>
            <person name="Zhu X.G."/>
            <person name="Wu Y."/>
            <person name="Hong X.N."/>
            <person name="Fan G.Y."/>
            <person name="Tong Y."/>
            <person name="Zhang D."/>
            <person name="Mao C.L."/>
            <person name="Liu Y.L."/>
            <person name="Hao S.J."/>
            <person name="Liu W.Q."/>
            <person name="Lv M.Q."/>
            <person name="Zhang H.B."/>
            <person name="Liu Y."/>
            <person name="Hu-Tang G.R."/>
            <person name="Wang J.P."/>
            <person name="Wang J.H."/>
            <person name="Sun Y.H."/>
            <person name="Ni S.B."/>
            <person name="Chen W.B."/>
            <person name="Zhang X.C."/>
            <person name="Jiao Y.N."/>
            <person name="Eichler E.E."/>
            <person name="Li G.H."/>
            <person name="Liu X."/>
            <person name="Gao L.Z."/>
        </authorList>
    </citation>
    <scope>NUCLEOTIDE SEQUENCE [LARGE SCALE GENOMIC DNA]</scope>
    <source>
        <strain evidence="6">cv. GT1</strain>
        <tissue evidence="5">Leaf</tissue>
    </source>
</reference>
<comment type="caution">
    <text evidence="5">The sequence shown here is derived from an EMBL/GenBank/DDBJ whole genome shotgun (WGS) entry which is preliminary data.</text>
</comment>
<evidence type="ECO:0000256" key="2">
    <source>
        <dbReference type="ARBA" id="ARBA00004906"/>
    </source>
</evidence>
<dbReference type="PANTHER" id="PTHR31060">
    <property type="entry name" value="OSJNBA0011J08.25 PROTEIN-RELATED"/>
    <property type="match status" value="1"/>
</dbReference>
<dbReference type="InterPro" id="IPR000719">
    <property type="entry name" value="Prot_kinase_dom"/>
</dbReference>
<evidence type="ECO:0000313" key="5">
    <source>
        <dbReference type="EMBL" id="KAF2284430.1"/>
    </source>
</evidence>
<dbReference type="EMBL" id="JAAGAX010000018">
    <property type="protein sequence ID" value="KAF2284430.1"/>
    <property type="molecule type" value="Genomic_DNA"/>
</dbReference>
<dbReference type="InterPro" id="IPR038920">
    <property type="entry name" value="At3g05675-like"/>
</dbReference>
<dbReference type="GO" id="GO:0004672">
    <property type="term" value="F:protein kinase activity"/>
    <property type="evidence" value="ECO:0007669"/>
    <property type="project" value="InterPro"/>
</dbReference>
<comment type="pathway">
    <text evidence="2">Protein modification; protein ubiquitination.</text>
</comment>
<keyword evidence="3" id="KW-0833">Ubl conjugation pathway</keyword>
<comment type="function">
    <text evidence="1">May act as a substrate-specific adapter of an E3 ubiquitin-protein ligase complex (CUL3-RBX1-BTB) which mediates the ubiquitination and subsequent proteasomal degradation of target proteins.</text>
</comment>
<name>A0A6A6K6J8_HEVBR</name>
<sequence>MGEEFVDTWADQGELLKMHETTSPMIRYELSRISAALLIAMGTRKLHCRSEARMGLLQAWFHPMLSDFGWLQRCKKGLDMKALEEAMGQMLLTLPRKQQYTLFMEWFRCFSKLGTECPNLSKAFQVADFSLAKFLPGADNVSHVTSVLRGTNVYADPEYGNKQKVSKKSDVYSFGVVLLELITGKKPLFGENDDGNIVHWAKSRIEEALNNKKYIDFVDSRLQGAYDERELHKMISCARDCVYQPSASRPNMRKDFCKPINCNGDQKTALLLRSKNKASPNVVSPNAIRFWLAAEMQKGVGHEGIGRSHRSDTPRKQ</sequence>
<proteinExistence type="predicted"/>
<evidence type="ECO:0000256" key="1">
    <source>
        <dbReference type="ARBA" id="ARBA00002668"/>
    </source>
</evidence>
<keyword evidence="6" id="KW-1185">Reference proteome</keyword>
<dbReference type="AlphaFoldDB" id="A0A6A6K6J8"/>
<dbReference type="PANTHER" id="PTHR31060:SF33">
    <property type="entry name" value="OS04G0278000 PROTEIN"/>
    <property type="match status" value="1"/>
</dbReference>
<dbReference type="GO" id="GO:0005524">
    <property type="term" value="F:ATP binding"/>
    <property type="evidence" value="ECO:0007669"/>
    <property type="project" value="InterPro"/>
</dbReference>
<accession>A0A6A6K6J8</accession>
<dbReference type="InterPro" id="IPR058039">
    <property type="entry name" value="At3g05675-like_ankyrin"/>
</dbReference>
<dbReference type="GO" id="GO:0016567">
    <property type="term" value="P:protein ubiquitination"/>
    <property type="evidence" value="ECO:0007669"/>
    <property type="project" value="UniProtKB-UniPathway"/>
</dbReference>
<organism evidence="5 6">
    <name type="scientific">Hevea brasiliensis</name>
    <name type="common">Para rubber tree</name>
    <name type="synonym">Siphonia brasiliensis</name>
    <dbReference type="NCBI Taxonomy" id="3981"/>
    <lineage>
        <taxon>Eukaryota</taxon>
        <taxon>Viridiplantae</taxon>
        <taxon>Streptophyta</taxon>
        <taxon>Embryophyta</taxon>
        <taxon>Tracheophyta</taxon>
        <taxon>Spermatophyta</taxon>
        <taxon>Magnoliopsida</taxon>
        <taxon>eudicotyledons</taxon>
        <taxon>Gunneridae</taxon>
        <taxon>Pentapetalae</taxon>
        <taxon>rosids</taxon>
        <taxon>fabids</taxon>
        <taxon>Malpighiales</taxon>
        <taxon>Euphorbiaceae</taxon>
        <taxon>Crotonoideae</taxon>
        <taxon>Micrandreae</taxon>
        <taxon>Hevea</taxon>
    </lineage>
</organism>
<gene>
    <name evidence="5" type="ORF">GH714_021793</name>
</gene>
<dbReference type="InterPro" id="IPR011009">
    <property type="entry name" value="Kinase-like_dom_sf"/>
</dbReference>
<dbReference type="UniPathway" id="UPA00143"/>
<dbReference type="Proteomes" id="UP000467840">
    <property type="component" value="Chromosome 12"/>
</dbReference>
<evidence type="ECO:0000259" key="4">
    <source>
        <dbReference type="PROSITE" id="PS50011"/>
    </source>
</evidence>
<dbReference type="Gene3D" id="1.10.510.10">
    <property type="entry name" value="Transferase(Phosphotransferase) domain 1"/>
    <property type="match status" value="1"/>
</dbReference>
<evidence type="ECO:0000313" key="6">
    <source>
        <dbReference type="Proteomes" id="UP000467840"/>
    </source>
</evidence>
<dbReference type="Pfam" id="PF25553">
    <property type="entry name" value="BTB-POZ_ANK-like"/>
    <property type="match status" value="1"/>
</dbReference>
<protein>
    <recommendedName>
        <fullName evidence="4">Protein kinase domain-containing protein</fullName>
    </recommendedName>
</protein>